<sequence>MEQEIRTSQALHTYGPGSIADFPDLSLIVLCHDMPQPGGTETAADWGENTAVNQLEDDRLAIAFNVDYFVSPPLSDSPRARVQTTRFPTLLQCPDTGELFDVRQLEQEERNYTDFRSRERKTVDETFKGYNSPIKRERKLIPIRFVIATEDGHLDNFPFDWYVHVKANKLEEIGKGNRLFLRSRGGTASLRDLIIESKSPRDGSLIARVSLEKIFDQEDTFVDLNDRRKDYLSFVGNRMPLPWRGRGKRTSDGISDFQESIIGDVSWPAYSINSSQEEKNVALSKYPRTLQRGAGNLYFPIVYKGISIPKSGYDPMLPESFILDIKRNYDNLENAGFLDDTESKLDKFISLYRINIYRKLDHSQYTLDEAVRMIKKLFKSESEKTGQLTTEELRLQEFRCFLNPAIRTKRKEWYDSEIIDGSHYVIQNRKLIHKVVLLNKLRELKIFRGFTRIRPLMFEDLIFDLSQERNLSGRRRREANRIQDPRFRRETRTLPATEVRGEGIFIQFDDQFLQQWENREEVRERFETISGNFQHYRRTFDMEDDHLLTPRYVALHTFSHLIINELAIECGYGSSALSEIIYCSSPGSEIAMNGILIYTSSSDSEGTLGGLVEKGNVRILSEIAENALSKAAWCSSDPLCIENQSGRGFMGVNLAACHSCCLLPETSCCNLNKFLDRGLVIGTLDKPDIGLFS</sequence>
<dbReference type="NCBIfam" id="NF038324">
    <property type="entry name" value="DrmB_fam"/>
    <property type="match status" value="1"/>
</dbReference>
<dbReference type="InterPro" id="IPR018973">
    <property type="entry name" value="MZB"/>
</dbReference>
<dbReference type="AlphaFoldDB" id="A0A1I6G0X5"/>
<dbReference type="EMBL" id="FOYQ01000001">
    <property type="protein sequence ID" value="SFR35812.1"/>
    <property type="molecule type" value="Genomic_DNA"/>
</dbReference>
<feature type="domain" description="MrfA-like Zn-binding" evidence="1">
    <location>
        <begin position="558"/>
        <end position="661"/>
    </location>
</feature>
<evidence type="ECO:0000313" key="3">
    <source>
        <dbReference type="Proteomes" id="UP000199534"/>
    </source>
</evidence>
<dbReference type="Proteomes" id="UP000199534">
    <property type="component" value="Unassembled WGS sequence"/>
</dbReference>
<organism evidence="2 3">
    <name type="scientific">Robiginitalea myxolifaciens</name>
    <dbReference type="NCBI Taxonomy" id="400055"/>
    <lineage>
        <taxon>Bacteria</taxon>
        <taxon>Pseudomonadati</taxon>
        <taxon>Bacteroidota</taxon>
        <taxon>Flavobacteriia</taxon>
        <taxon>Flavobacteriales</taxon>
        <taxon>Flavobacteriaceae</taxon>
        <taxon>Robiginitalea</taxon>
    </lineage>
</organism>
<proteinExistence type="predicted"/>
<name>A0A1I6G0X5_9FLAO</name>
<evidence type="ECO:0000259" key="1">
    <source>
        <dbReference type="Pfam" id="PF09369"/>
    </source>
</evidence>
<keyword evidence="3" id="KW-1185">Reference proteome</keyword>
<dbReference type="OrthoDB" id="9134227at2"/>
<dbReference type="Pfam" id="PF09369">
    <property type="entry name" value="MZB"/>
    <property type="match status" value="1"/>
</dbReference>
<dbReference type="RefSeq" id="WP_092981212.1">
    <property type="nucleotide sequence ID" value="NZ_FOYQ01000001.1"/>
</dbReference>
<accession>A0A1I6G0X5</accession>
<dbReference type="STRING" id="400055.SAMN04490243_1049"/>
<dbReference type="InterPro" id="IPR047721">
    <property type="entry name" value="DrmB"/>
</dbReference>
<evidence type="ECO:0000313" key="2">
    <source>
        <dbReference type="EMBL" id="SFR35812.1"/>
    </source>
</evidence>
<protein>
    <recommendedName>
        <fullName evidence="1">MrfA-like Zn-binding domain-containing protein</fullName>
    </recommendedName>
</protein>
<reference evidence="2 3" key="1">
    <citation type="submission" date="2016-10" db="EMBL/GenBank/DDBJ databases">
        <authorList>
            <person name="de Groot N.N."/>
        </authorList>
    </citation>
    <scope>NUCLEOTIDE SEQUENCE [LARGE SCALE GENOMIC DNA]</scope>
    <source>
        <strain evidence="2 3">DSM 21019</strain>
    </source>
</reference>
<gene>
    <name evidence="2" type="ORF">SAMN04490243_1049</name>
</gene>